<accession>A0AAP6ZZI7</accession>
<name>A0AAP6ZZI7_PAEAL</name>
<feature type="binding site" evidence="15">
    <location>
        <position position="227"/>
    </location>
    <ligand>
        <name>Zn(2+)</name>
        <dbReference type="ChEBI" id="CHEBI:29105"/>
    </ligand>
</feature>
<dbReference type="PANTHER" id="PTHR42914">
    <property type="entry name" value="7-CYANO-7-DEAZAGUANINE SYNTHASE"/>
    <property type="match status" value="1"/>
</dbReference>
<evidence type="ECO:0000313" key="18">
    <source>
        <dbReference type="Proteomes" id="UP000552038"/>
    </source>
</evidence>
<evidence type="ECO:0000256" key="12">
    <source>
        <dbReference type="ARBA" id="ARBA00076159"/>
    </source>
</evidence>
<dbReference type="GO" id="GO:0016879">
    <property type="term" value="F:ligase activity, forming carbon-nitrogen bonds"/>
    <property type="evidence" value="ECO:0007669"/>
    <property type="project" value="UniProtKB-UniRule"/>
</dbReference>
<dbReference type="Pfam" id="PF06508">
    <property type="entry name" value="QueC"/>
    <property type="match status" value="1"/>
</dbReference>
<evidence type="ECO:0000256" key="5">
    <source>
        <dbReference type="ARBA" id="ARBA00022785"/>
    </source>
</evidence>
<dbReference type="NCBIfam" id="TIGR00364">
    <property type="entry name" value="7-cyano-7-deazaguanine synthase QueC"/>
    <property type="match status" value="1"/>
</dbReference>
<feature type="binding site" evidence="15">
    <location>
        <position position="233"/>
    </location>
    <ligand>
        <name>Zn(2+)</name>
        <dbReference type="ChEBI" id="CHEBI:29105"/>
    </ligand>
</feature>
<dbReference type="RefSeq" id="WP_171418396.1">
    <property type="nucleotide sequence ID" value="NZ_JABFOR010000031.1"/>
</dbReference>
<keyword evidence="2 15" id="KW-0436">Ligase</keyword>
<evidence type="ECO:0000256" key="14">
    <source>
        <dbReference type="ARBA" id="ARBA00080941"/>
    </source>
</evidence>
<evidence type="ECO:0000256" key="9">
    <source>
        <dbReference type="ARBA" id="ARBA00039149"/>
    </source>
</evidence>
<evidence type="ECO:0000256" key="4">
    <source>
        <dbReference type="ARBA" id="ARBA00022741"/>
    </source>
</evidence>
<dbReference type="EMBL" id="JABFOR010000031">
    <property type="protein sequence ID" value="NOJ72859.1"/>
    <property type="molecule type" value="Genomic_DNA"/>
</dbReference>
<comment type="subunit">
    <text evidence="15">Homodimer.</text>
</comment>
<gene>
    <name evidence="15 17" type="primary">queC</name>
    <name evidence="17" type="ORF">HMI46_20155</name>
</gene>
<comment type="catalytic activity">
    <reaction evidence="10 15">
        <text>7-carboxy-7-carbaguanine + NH4(+) + 2 ATP = 7-cyano-7-carbaguanine + 2 AMP + 2 diphosphate + 2 H(+)</text>
        <dbReference type="Rhea" id="RHEA:27982"/>
        <dbReference type="ChEBI" id="CHEBI:15378"/>
        <dbReference type="ChEBI" id="CHEBI:28938"/>
        <dbReference type="ChEBI" id="CHEBI:30616"/>
        <dbReference type="ChEBI" id="CHEBI:33019"/>
        <dbReference type="ChEBI" id="CHEBI:45075"/>
        <dbReference type="ChEBI" id="CHEBI:61036"/>
        <dbReference type="ChEBI" id="CHEBI:456215"/>
        <dbReference type="EC" id="6.3.4.20"/>
    </reaction>
</comment>
<dbReference type="GO" id="GO:0008616">
    <property type="term" value="P:tRNA queuosine(34) biosynthetic process"/>
    <property type="evidence" value="ECO:0007669"/>
    <property type="project" value="UniProtKB-UniRule"/>
</dbReference>
<evidence type="ECO:0000256" key="2">
    <source>
        <dbReference type="ARBA" id="ARBA00022598"/>
    </source>
</evidence>
<reference evidence="17 18" key="1">
    <citation type="submission" date="2020-05" db="EMBL/GenBank/DDBJ databases">
        <title>Whole genome sequencing and identification of novel metabolites from Paenibacillus alvei strain JR949.</title>
        <authorList>
            <person name="Rajendhran J."/>
            <person name="Sree Pranav P."/>
            <person name="Mahalakshmi B."/>
            <person name="Karthikeyan R."/>
        </authorList>
    </citation>
    <scope>NUCLEOTIDE SEQUENCE [LARGE SCALE GENOMIC DNA]</scope>
    <source>
        <strain evidence="17 18">JR949</strain>
    </source>
</reference>
<dbReference type="Gene3D" id="3.40.50.620">
    <property type="entry name" value="HUPs"/>
    <property type="match status" value="1"/>
</dbReference>
<dbReference type="CDD" id="cd01995">
    <property type="entry name" value="QueC-like"/>
    <property type="match status" value="1"/>
</dbReference>
<feature type="binding site" evidence="15">
    <location>
        <begin position="42"/>
        <end position="52"/>
    </location>
    <ligand>
        <name>ATP</name>
        <dbReference type="ChEBI" id="CHEBI:30616"/>
    </ligand>
</feature>
<dbReference type="AlphaFoldDB" id="A0AAP6ZZI7"/>
<evidence type="ECO:0000256" key="8">
    <source>
        <dbReference type="ARBA" id="ARBA00037993"/>
    </source>
</evidence>
<dbReference type="GO" id="GO:0008270">
    <property type="term" value="F:zinc ion binding"/>
    <property type="evidence" value="ECO:0007669"/>
    <property type="project" value="UniProtKB-UniRule"/>
</dbReference>
<evidence type="ECO:0000256" key="15">
    <source>
        <dbReference type="HAMAP-Rule" id="MF_01633"/>
    </source>
</evidence>
<keyword evidence="5 15" id="KW-0671">Queuosine biosynthesis</keyword>
<evidence type="ECO:0000256" key="6">
    <source>
        <dbReference type="ARBA" id="ARBA00022833"/>
    </source>
</evidence>
<dbReference type="HAMAP" id="MF_01633">
    <property type="entry name" value="QueC"/>
    <property type="match status" value="1"/>
</dbReference>
<proteinExistence type="inferred from homology"/>
<evidence type="ECO:0000256" key="16">
    <source>
        <dbReference type="SAM" id="MobiDB-lite"/>
    </source>
</evidence>
<comment type="cofactor">
    <cofactor evidence="15">
        <name>Zn(2+)</name>
        <dbReference type="ChEBI" id="CHEBI:29105"/>
    </cofactor>
    <text evidence="15">Binds 1 zinc ion per subunit.</text>
</comment>
<evidence type="ECO:0000256" key="11">
    <source>
        <dbReference type="ARBA" id="ARBA00069440"/>
    </source>
</evidence>
<dbReference type="PANTHER" id="PTHR42914:SF1">
    <property type="entry name" value="7-CYANO-7-DEAZAGUANINE SYNTHASE"/>
    <property type="match status" value="1"/>
</dbReference>
<evidence type="ECO:0000256" key="1">
    <source>
        <dbReference type="ARBA" id="ARBA00005061"/>
    </source>
</evidence>
<feature type="region of interest" description="Disordered" evidence="16">
    <location>
        <begin position="1"/>
        <end position="35"/>
    </location>
</feature>
<dbReference type="SUPFAM" id="SSF52402">
    <property type="entry name" value="Adenine nucleotide alpha hydrolases-like"/>
    <property type="match status" value="1"/>
</dbReference>
<evidence type="ECO:0000256" key="13">
    <source>
        <dbReference type="ARBA" id="ARBA00080406"/>
    </source>
</evidence>
<dbReference type="FunFam" id="3.40.50.620:FF:000017">
    <property type="entry name" value="7-cyano-7-deazaguanine synthase"/>
    <property type="match status" value="1"/>
</dbReference>
<dbReference type="InterPro" id="IPR018317">
    <property type="entry name" value="QueC"/>
</dbReference>
<dbReference type="InterPro" id="IPR014729">
    <property type="entry name" value="Rossmann-like_a/b/a_fold"/>
</dbReference>
<feature type="binding site" evidence="15">
    <location>
        <position position="230"/>
    </location>
    <ligand>
        <name>Zn(2+)</name>
        <dbReference type="ChEBI" id="CHEBI:29105"/>
    </ligand>
</feature>
<sequence>MKKDQEQMNNNQATSADGRYWDASNRRHAQSERKQGKAVVVFSGGQDSTTCLFWALQRFEEVETITFDYGQRHKSELEHAKAIAGKLGVPHRILDMSLLNQLAPNALTRDDIAIEQEEGELPSTFVEGRNLLFFSFAAVYAKQIGARHIVTGVCETDFSGYPDCRDVFVKSLNVTLNLAMDYGFVLHTPLMWLDKADTWRLADQLGAFDFVRTETVTCYNGLPGDGCGECPSCKLRQAGLERYLADREQEGGISR</sequence>
<evidence type="ECO:0000313" key="17">
    <source>
        <dbReference type="EMBL" id="NOJ72859.1"/>
    </source>
</evidence>
<comment type="function">
    <text evidence="15">Catalyzes the ATP-dependent conversion of 7-carboxy-7-deazaguanine (CDG) to 7-cyano-7-deazaguanine (preQ(0)).</text>
</comment>
<comment type="similarity">
    <text evidence="8 15">Belongs to the QueC family.</text>
</comment>
<evidence type="ECO:0000256" key="10">
    <source>
        <dbReference type="ARBA" id="ARBA00047890"/>
    </source>
</evidence>
<keyword evidence="7 15" id="KW-0067">ATP-binding</keyword>
<dbReference type="Proteomes" id="UP000552038">
    <property type="component" value="Unassembled WGS sequence"/>
</dbReference>
<protein>
    <recommendedName>
        <fullName evidence="11 15">7-cyano-7-deazaguanine synthase</fullName>
        <ecNumber evidence="9 15">6.3.4.20</ecNumber>
    </recommendedName>
    <alternativeName>
        <fullName evidence="14 15">7-cyano-7-carbaguanine synthase</fullName>
    </alternativeName>
    <alternativeName>
        <fullName evidence="13 15">PreQ(0) synthase</fullName>
    </alternativeName>
    <alternativeName>
        <fullName evidence="12 15">Queuosine biosynthesis protein QueC</fullName>
    </alternativeName>
</protein>
<keyword evidence="3 15" id="KW-0479">Metal-binding</keyword>
<dbReference type="GO" id="GO:0005524">
    <property type="term" value="F:ATP binding"/>
    <property type="evidence" value="ECO:0007669"/>
    <property type="project" value="UniProtKB-UniRule"/>
</dbReference>
<keyword evidence="4 15" id="KW-0547">Nucleotide-binding</keyword>
<evidence type="ECO:0000256" key="7">
    <source>
        <dbReference type="ARBA" id="ARBA00022840"/>
    </source>
</evidence>
<organism evidence="17 18">
    <name type="scientific">Paenibacillus alvei</name>
    <name type="common">Bacillus alvei</name>
    <dbReference type="NCBI Taxonomy" id="44250"/>
    <lineage>
        <taxon>Bacteria</taxon>
        <taxon>Bacillati</taxon>
        <taxon>Bacillota</taxon>
        <taxon>Bacilli</taxon>
        <taxon>Bacillales</taxon>
        <taxon>Paenibacillaceae</taxon>
        <taxon>Paenibacillus</taxon>
    </lineage>
</organism>
<dbReference type="EC" id="6.3.4.20" evidence="9 15"/>
<feature type="binding site" evidence="15">
    <location>
        <position position="218"/>
    </location>
    <ligand>
        <name>Zn(2+)</name>
        <dbReference type="ChEBI" id="CHEBI:29105"/>
    </ligand>
</feature>
<dbReference type="PIRSF" id="PIRSF006293">
    <property type="entry name" value="ExsB"/>
    <property type="match status" value="1"/>
</dbReference>
<comment type="pathway">
    <text evidence="1 15">Purine metabolism; 7-cyano-7-deazaguanine biosynthesis.</text>
</comment>
<comment type="caution">
    <text evidence="17">The sequence shown here is derived from an EMBL/GenBank/DDBJ whole genome shotgun (WGS) entry which is preliminary data.</text>
</comment>
<evidence type="ECO:0000256" key="3">
    <source>
        <dbReference type="ARBA" id="ARBA00022723"/>
    </source>
</evidence>
<keyword evidence="6 15" id="KW-0862">Zinc</keyword>